<organism evidence="3">
    <name type="scientific">Schlesneria paludicola</name>
    <dbReference type="NCBI Taxonomy" id="360056"/>
    <lineage>
        <taxon>Bacteria</taxon>
        <taxon>Pseudomonadati</taxon>
        <taxon>Planctomycetota</taxon>
        <taxon>Planctomycetia</taxon>
        <taxon>Planctomycetales</taxon>
        <taxon>Planctomycetaceae</taxon>
        <taxon>Schlesneria</taxon>
    </lineage>
</organism>
<reference evidence="3" key="1">
    <citation type="journal article" date="2020" name="mSystems">
        <title>Genome- and Community-Level Interaction Insights into Carbon Utilization and Element Cycling Functions of Hydrothermarchaeota in Hydrothermal Sediment.</title>
        <authorList>
            <person name="Zhou Z."/>
            <person name="Liu Y."/>
            <person name="Xu W."/>
            <person name="Pan J."/>
            <person name="Luo Z.H."/>
            <person name="Li M."/>
        </authorList>
    </citation>
    <scope>NUCLEOTIDE SEQUENCE [LARGE SCALE GENOMIC DNA]</scope>
    <source>
        <strain evidence="3">SpSt-339</strain>
    </source>
</reference>
<evidence type="ECO:0000256" key="1">
    <source>
        <dbReference type="SAM" id="MobiDB-lite"/>
    </source>
</evidence>
<feature type="transmembrane region" description="Helical" evidence="2">
    <location>
        <begin position="449"/>
        <end position="468"/>
    </location>
</feature>
<feature type="transmembrane region" description="Helical" evidence="2">
    <location>
        <begin position="62"/>
        <end position="81"/>
    </location>
</feature>
<sequence>MTDNRADVADYSVPAPTDSASSVDRQHRRTLVGIGLLSWAMYGLLGWWSLPFEYGRPEEARPILLVMLLLAALFVLYLRALRTALRMRATAGFVQIVIVFALAFRLVLLFTPPILEVDLYRYIWDGHVTAAGLNPFQFSPAEVMAAGAGHIGEPDLERIIAVRNQSLGLREILSRVHYAELPTVYPPTSQFMFALAAWTTPRDADVATLRLVMKCWILAFDVGSLLLLWRLHTHLNWPLGWTLAYGWCPLVLKEFANSGHLDSIAVFFTVAAVNAAVFGLFPRPAIGRRRQVAWVLTASVLLAVGVGAKLYPVVLGPLLLVTILRRLGGVTAILTTIVFLGVASMLLSPFVSHKFDAFADMTRAGLPSDTPSVRIGHDSVGDPSRGLRTFLTQWKMNDFLFLLTEANLRPTSKEAVAPWFAVTPDVWRSALTATVAPALGQPADQVPFLLARLLTCLAFMGLALWWAWRAAFVDSSAVWCRYVFLTLAWFWLLSPTQNPWYWT</sequence>
<dbReference type="Pfam" id="PF26314">
    <property type="entry name" value="MptA_B_family"/>
    <property type="match status" value="1"/>
</dbReference>
<comment type="caution">
    <text evidence="3">The sequence shown here is derived from an EMBL/GenBank/DDBJ whole genome shotgun (WGS) entry which is preliminary data.</text>
</comment>
<feature type="transmembrane region" description="Helical" evidence="2">
    <location>
        <begin position="93"/>
        <end position="115"/>
    </location>
</feature>
<feature type="region of interest" description="Disordered" evidence="1">
    <location>
        <begin position="1"/>
        <end position="21"/>
    </location>
</feature>
<keyword evidence="2" id="KW-0812">Transmembrane</keyword>
<keyword evidence="2" id="KW-0472">Membrane</keyword>
<feature type="transmembrane region" description="Helical" evidence="2">
    <location>
        <begin position="264"/>
        <end position="281"/>
    </location>
</feature>
<name>A0A7C2JYX6_9PLAN</name>
<feature type="transmembrane region" description="Helical" evidence="2">
    <location>
        <begin position="293"/>
        <end position="311"/>
    </location>
</feature>
<feature type="transmembrane region" description="Helical" evidence="2">
    <location>
        <begin position="31"/>
        <end position="50"/>
    </location>
</feature>
<evidence type="ECO:0000313" key="3">
    <source>
        <dbReference type="EMBL" id="HEN15162.1"/>
    </source>
</evidence>
<dbReference type="AlphaFoldDB" id="A0A7C2JYX6"/>
<dbReference type="EMBL" id="DSOK01000195">
    <property type="protein sequence ID" value="HEN15162.1"/>
    <property type="molecule type" value="Genomic_DNA"/>
</dbReference>
<feature type="transmembrane region" description="Helical" evidence="2">
    <location>
        <begin position="474"/>
        <end position="493"/>
    </location>
</feature>
<keyword evidence="2" id="KW-1133">Transmembrane helix</keyword>
<accession>A0A7C2JYX6</accession>
<feature type="transmembrane region" description="Helical" evidence="2">
    <location>
        <begin position="323"/>
        <end position="347"/>
    </location>
</feature>
<proteinExistence type="predicted"/>
<gene>
    <name evidence="3" type="ORF">ENQ76_06810</name>
</gene>
<protein>
    <submittedName>
        <fullName evidence="3">Uncharacterized protein</fullName>
    </submittedName>
</protein>
<evidence type="ECO:0000256" key="2">
    <source>
        <dbReference type="SAM" id="Phobius"/>
    </source>
</evidence>